<organism evidence="4 5">
    <name type="scientific">Pterulicium gracile</name>
    <dbReference type="NCBI Taxonomy" id="1884261"/>
    <lineage>
        <taxon>Eukaryota</taxon>
        <taxon>Fungi</taxon>
        <taxon>Dikarya</taxon>
        <taxon>Basidiomycota</taxon>
        <taxon>Agaricomycotina</taxon>
        <taxon>Agaricomycetes</taxon>
        <taxon>Agaricomycetidae</taxon>
        <taxon>Agaricales</taxon>
        <taxon>Pleurotineae</taxon>
        <taxon>Pterulaceae</taxon>
        <taxon>Pterulicium</taxon>
    </lineage>
</organism>
<feature type="compositionally biased region" description="Gly residues" evidence="2">
    <location>
        <begin position="419"/>
        <end position="436"/>
    </location>
</feature>
<keyword evidence="1" id="KW-0175">Coiled coil</keyword>
<evidence type="ECO:0000313" key="5">
    <source>
        <dbReference type="Proteomes" id="UP000305067"/>
    </source>
</evidence>
<dbReference type="OrthoDB" id="3219211at2759"/>
<evidence type="ECO:0000256" key="1">
    <source>
        <dbReference type="SAM" id="Coils"/>
    </source>
</evidence>
<keyword evidence="5" id="KW-1185">Reference proteome</keyword>
<reference evidence="4 5" key="1">
    <citation type="journal article" date="2019" name="Nat. Ecol. Evol.">
        <title>Megaphylogeny resolves global patterns of mushroom evolution.</title>
        <authorList>
            <person name="Varga T."/>
            <person name="Krizsan K."/>
            <person name="Foldi C."/>
            <person name="Dima B."/>
            <person name="Sanchez-Garcia M."/>
            <person name="Sanchez-Ramirez S."/>
            <person name="Szollosi G.J."/>
            <person name="Szarkandi J.G."/>
            <person name="Papp V."/>
            <person name="Albert L."/>
            <person name="Andreopoulos W."/>
            <person name="Angelini C."/>
            <person name="Antonin V."/>
            <person name="Barry K.W."/>
            <person name="Bougher N.L."/>
            <person name="Buchanan P."/>
            <person name="Buyck B."/>
            <person name="Bense V."/>
            <person name="Catcheside P."/>
            <person name="Chovatia M."/>
            <person name="Cooper J."/>
            <person name="Damon W."/>
            <person name="Desjardin D."/>
            <person name="Finy P."/>
            <person name="Geml J."/>
            <person name="Haridas S."/>
            <person name="Hughes K."/>
            <person name="Justo A."/>
            <person name="Karasinski D."/>
            <person name="Kautmanova I."/>
            <person name="Kiss B."/>
            <person name="Kocsube S."/>
            <person name="Kotiranta H."/>
            <person name="LaButti K.M."/>
            <person name="Lechner B.E."/>
            <person name="Liimatainen K."/>
            <person name="Lipzen A."/>
            <person name="Lukacs Z."/>
            <person name="Mihaltcheva S."/>
            <person name="Morgado L.N."/>
            <person name="Niskanen T."/>
            <person name="Noordeloos M.E."/>
            <person name="Ohm R.A."/>
            <person name="Ortiz-Santana B."/>
            <person name="Ovrebo C."/>
            <person name="Racz N."/>
            <person name="Riley R."/>
            <person name="Savchenko A."/>
            <person name="Shiryaev A."/>
            <person name="Soop K."/>
            <person name="Spirin V."/>
            <person name="Szebenyi C."/>
            <person name="Tomsovsky M."/>
            <person name="Tulloss R.E."/>
            <person name="Uehling J."/>
            <person name="Grigoriev I.V."/>
            <person name="Vagvolgyi C."/>
            <person name="Papp T."/>
            <person name="Martin F.M."/>
            <person name="Miettinen O."/>
            <person name="Hibbett D.S."/>
            <person name="Nagy L.G."/>
        </authorList>
    </citation>
    <scope>NUCLEOTIDE SEQUENCE [LARGE SCALE GENOMIC DNA]</scope>
    <source>
        <strain evidence="4 5">CBS 309.79</strain>
    </source>
</reference>
<dbReference type="InterPro" id="IPR046520">
    <property type="entry name" value="DUF6697"/>
</dbReference>
<sequence length="475" mass="50887">MMSVQADIGRLPHDNDWMFKGRKDTDSTGELCMERRRTKEALAARDAAVYRLTEACASLRHKSDIIARLEAGRDNDFASNSPTHKEVEALSREVKELQVTRMKLLGEVKSLEESLSHSQSQAQSLQLSPSISTDSRMQLSRNSSFSSAGDLNEIRFKLCETLVAKGSTADIVKARNAILAGLPMPPGVPDDALTPIIIPTPFTLYEFLGNASGQSLRNSLANYRAFQELTTSWCPDREEHGYTLSPSFKCTTNPRVATAHRWSAVDAMTRGGKPTECFYHKDGKWYYAGVYKQFRMDDLTVKEWEALSAETTQAIVKETLAGRKNTSPQNVYETSQLYAVGALKVACIGLQCVGFNAPMYRAILEQANKCAQSGKWRAMGGGGVGGLGNQGLGGQAGGGLGTQAGAGLGNQAPAGLGTQMGVGPGNSGPGGPGLGTGSNVWNRDVSDEMGALSLGGGRRSGDENPGGEQRLVKVK</sequence>
<evidence type="ECO:0000313" key="4">
    <source>
        <dbReference type="EMBL" id="TFL07918.1"/>
    </source>
</evidence>
<dbReference type="AlphaFoldDB" id="A0A5C3R2I4"/>
<accession>A0A5C3R2I4</accession>
<feature type="domain" description="DUF6697" evidence="3">
    <location>
        <begin position="221"/>
        <end position="365"/>
    </location>
</feature>
<gene>
    <name evidence="4" type="ORF">BDV98DRAFT_521153</name>
</gene>
<name>A0A5C3R2I4_9AGAR</name>
<evidence type="ECO:0000256" key="2">
    <source>
        <dbReference type="SAM" id="MobiDB-lite"/>
    </source>
</evidence>
<dbReference type="EMBL" id="ML178814">
    <property type="protein sequence ID" value="TFL07918.1"/>
    <property type="molecule type" value="Genomic_DNA"/>
</dbReference>
<feature type="coiled-coil region" evidence="1">
    <location>
        <begin position="87"/>
        <end position="114"/>
    </location>
</feature>
<evidence type="ECO:0000259" key="3">
    <source>
        <dbReference type="Pfam" id="PF20411"/>
    </source>
</evidence>
<dbReference type="Pfam" id="PF20411">
    <property type="entry name" value="DUF6697"/>
    <property type="match status" value="1"/>
</dbReference>
<dbReference type="Proteomes" id="UP000305067">
    <property type="component" value="Unassembled WGS sequence"/>
</dbReference>
<feature type="region of interest" description="Disordered" evidence="2">
    <location>
        <begin position="419"/>
        <end position="475"/>
    </location>
</feature>
<proteinExistence type="predicted"/>
<protein>
    <recommendedName>
        <fullName evidence="3">DUF6697 domain-containing protein</fullName>
    </recommendedName>
</protein>